<dbReference type="Pfam" id="PF10123">
    <property type="entry name" value="Mu-like_Pro"/>
    <property type="match status" value="1"/>
</dbReference>
<protein>
    <submittedName>
        <fullName evidence="2">Mu-like prophage I protein</fullName>
    </submittedName>
</protein>
<feature type="region of interest" description="Disordered" evidence="1">
    <location>
        <begin position="253"/>
        <end position="297"/>
    </location>
</feature>
<evidence type="ECO:0000313" key="2">
    <source>
        <dbReference type="EMBL" id="AFZ66991.1"/>
    </source>
</evidence>
<evidence type="ECO:0000313" key="3">
    <source>
        <dbReference type="Proteomes" id="UP000010467"/>
    </source>
</evidence>
<dbReference type="AlphaFoldDB" id="K9ZZG6"/>
<reference evidence="3" key="1">
    <citation type="submission" date="2012-03" db="EMBL/GenBank/DDBJ databases">
        <title>Complete sequence of chromosome of Deinococcus peraridilitoris DSM 19664.</title>
        <authorList>
            <person name="Lucas S."/>
            <person name="Copeland A."/>
            <person name="Lapidus A."/>
            <person name="Glavina del Rio T."/>
            <person name="Dalin E."/>
            <person name="Tice H."/>
            <person name="Bruce D."/>
            <person name="Goodwin L."/>
            <person name="Pitluck S."/>
            <person name="Peters L."/>
            <person name="Mikhailova N."/>
            <person name="Lu M."/>
            <person name="Kyrpides N."/>
            <person name="Mavromatis K."/>
            <person name="Ivanova N."/>
            <person name="Brettin T."/>
            <person name="Detter J.C."/>
            <person name="Han C."/>
            <person name="Larimer F."/>
            <person name="Land M."/>
            <person name="Hauser L."/>
            <person name="Markowitz V."/>
            <person name="Cheng J.-F."/>
            <person name="Hugenholtz P."/>
            <person name="Woyke T."/>
            <person name="Wu D."/>
            <person name="Pukall R."/>
            <person name="Steenblock K."/>
            <person name="Brambilla E."/>
            <person name="Klenk H.-P."/>
            <person name="Eisen J.A."/>
        </authorList>
    </citation>
    <scope>NUCLEOTIDE SEQUENCE [LARGE SCALE GENOMIC DNA]</scope>
    <source>
        <strain evidence="3">DSM 19664 / LMG 22246 / CIP 109416 / KR-200</strain>
    </source>
</reference>
<dbReference type="OrthoDB" id="1805720at2"/>
<sequence length="603" mass="64736">MELSSDQIRQQLQALLNPGAGDQPDGTYVPWVIWVRDLYGTYAVYQNESDGKLYRQDFTVTDLTVSLAGSPVEVVPTYATPGEASATASEGEAIPPEQPTSTLTRHLLTSMLRSGTRVFNENLQAAMVEAAQAGDAETTAAIAGILKKQVAATEASITAVIDEPPASPAAAAPPVEEEAQTLATPDDRETQVRDAATSLLGAKYPGQLVTITKVTVEDAGEGEELVSEVTFDVLNPEDETDEGTLHTVELRVAPDGTPTLGEPQEASATAEPPPATEGAGGELPGLQLSDRPTSRRRFFTPLKPTLLEEGKTATWVNVINLGTYEHDEYGTITFTEDDFNSWQKNLQAGVFGGIGPDGKPRVAADYGHAMDDPSADPASQKASGYICDLKLEGERVYALVDFTKPAAESIKNGEFSWWSVSVHPGINDKTGNPTGPVMLGGALTNRPFVPGLEAIQLSDLRPARSVQLKRELADAQAEVIKLRRKNFDGSLAITLDHFQRAGVPPHVVNLARPLLEADFDSQATIKLTRGGRTSEHKPGEVIALALLEFAKVGIVKTGEQTFHQTTSHVTLDQALEEVKAENPSVRQKDAIVLARKKYPHLRG</sequence>
<dbReference type="Proteomes" id="UP000010467">
    <property type="component" value="Chromosome"/>
</dbReference>
<dbReference type="KEGG" id="dpd:Deipe_1450"/>
<keyword evidence="3" id="KW-1185">Reference proteome</keyword>
<dbReference type="RefSeq" id="WP_015235299.1">
    <property type="nucleotide sequence ID" value="NC_019793.1"/>
</dbReference>
<dbReference type="InterPro" id="IPR012106">
    <property type="entry name" value="Phage_Mu_Gp1"/>
</dbReference>
<dbReference type="HOGENOM" id="CLU_452519_0_0_0"/>
<dbReference type="STRING" id="937777.Deipe_1450"/>
<accession>K9ZZG6</accession>
<gene>
    <name evidence="2" type="ordered locus">Deipe_1450</name>
</gene>
<evidence type="ECO:0000256" key="1">
    <source>
        <dbReference type="SAM" id="MobiDB-lite"/>
    </source>
</evidence>
<organism evidence="2 3">
    <name type="scientific">Deinococcus peraridilitoris (strain DSM 19664 / LMG 22246 / CIP 109416 / KR-200)</name>
    <dbReference type="NCBI Taxonomy" id="937777"/>
    <lineage>
        <taxon>Bacteria</taxon>
        <taxon>Thermotogati</taxon>
        <taxon>Deinococcota</taxon>
        <taxon>Deinococci</taxon>
        <taxon>Deinococcales</taxon>
        <taxon>Deinococcaceae</taxon>
        <taxon>Deinococcus</taxon>
    </lineage>
</organism>
<name>K9ZZG6_DEIPD</name>
<proteinExistence type="predicted"/>
<dbReference type="PATRIC" id="fig|937777.3.peg.1455"/>
<feature type="region of interest" description="Disordered" evidence="1">
    <location>
        <begin position="164"/>
        <end position="189"/>
    </location>
</feature>
<dbReference type="EMBL" id="CP003382">
    <property type="protein sequence ID" value="AFZ66991.1"/>
    <property type="molecule type" value="Genomic_DNA"/>
</dbReference>